<organism evidence="7 8">
    <name type="scientific">Pedobacter terrae</name>
    <dbReference type="NCBI Taxonomy" id="405671"/>
    <lineage>
        <taxon>Bacteria</taxon>
        <taxon>Pseudomonadati</taxon>
        <taxon>Bacteroidota</taxon>
        <taxon>Sphingobacteriia</taxon>
        <taxon>Sphingobacteriales</taxon>
        <taxon>Sphingobacteriaceae</taxon>
        <taxon>Pedobacter</taxon>
    </lineage>
</organism>
<reference evidence="8" key="1">
    <citation type="submission" date="2016-10" db="EMBL/GenBank/DDBJ databases">
        <authorList>
            <person name="Varghese N."/>
            <person name="Submissions S."/>
        </authorList>
    </citation>
    <scope>NUCLEOTIDE SEQUENCE [LARGE SCALE GENOMIC DNA]</scope>
    <source>
        <strain evidence="8">DSM 17933</strain>
    </source>
</reference>
<accession>A0A1G7USJ8</accession>
<dbReference type="RefSeq" id="WP_090499605.1">
    <property type="nucleotide sequence ID" value="NZ_FNCH01000007.1"/>
</dbReference>
<keyword evidence="3" id="KW-0731">Sigma factor</keyword>
<dbReference type="InterPro" id="IPR007627">
    <property type="entry name" value="RNA_pol_sigma70_r2"/>
</dbReference>
<dbReference type="Gene3D" id="1.10.10.10">
    <property type="entry name" value="Winged helix-like DNA-binding domain superfamily/Winged helix DNA-binding domain"/>
    <property type="match status" value="1"/>
</dbReference>
<proteinExistence type="inferred from homology"/>
<evidence type="ECO:0000256" key="1">
    <source>
        <dbReference type="ARBA" id="ARBA00010641"/>
    </source>
</evidence>
<evidence type="ECO:0000259" key="5">
    <source>
        <dbReference type="Pfam" id="PF04542"/>
    </source>
</evidence>
<feature type="domain" description="RNA polymerase sigma factor 70 region 4 type 2" evidence="6">
    <location>
        <begin position="125"/>
        <end position="174"/>
    </location>
</feature>
<dbReference type="NCBIfam" id="TIGR02937">
    <property type="entry name" value="sigma70-ECF"/>
    <property type="match status" value="1"/>
</dbReference>
<dbReference type="Proteomes" id="UP000199643">
    <property type="component" value="Unassembled WGS sequence"/>
</dbReference>
<dbReference type="InterPro" id="IPR014284">
    <property type="entry name" value="RNA_pol_sigma-70_dom"/>
</dbReference>
<evidence type="ECO:0000313" key="8">
    <source>
        <dbReference type="Proteomes" id="UP000199643"/>
    </source>
</evidence>
<evidence type="ECO:0000256" key="2">
    <source>
        <dbReference type="ARBA" id="ARBA00023015"/>
    </source>
</evidence>
<keyword evidence="8" id="KW-1185">Reference proteome</keyword>
<dbReference type="GO" id="GO:0003677">
    <property type="term" value="F:DNA binding"/>
    <property type="evidence" value="ECO:0007669"/>
    <property type="project" value="InterPro"/>
</dbReference>
<dbReference type="InterPro" id="IPR013249">
    <property type="entry name" value="RNA_pol_sigma70_r4_t2"/>
</dbReference>
<protein>
    <submittedName>
        <fullName evidence="7">RNA polymerase sigma-70 factor, ECF subfamily</fullName>
    </submittedName>
</protein>
<dbReference type="GO" id="GO:0006352">
    <property type="term" value="P:DNA-templated transcription initiation"/>
    <property type="evidence" value="ECO:0007669"/>
    <property type="project" value="InterPro"/>
</dbReference>
<dbReference type="InterPro" id="IPR013325">
    <property type="entry name" value="RNA_pol_sigma_r2"/>
</dbReference>
<evidence type="ECO:0000313" key="7">
    <source>
        <dbReference type="EMBL" id="SDG50308.1"/>
    </source>
</evidence>
<evidence type="ECO:0000256" key="4">
    <source>
        <dbReference type="ARBA" id="ARBA00023163"/>
    </source>
</evidence>
<sequence length="198" mass="23357">MYNYSELVDEELILLLKERDKLAFTEVYRRNWHILYLHAFKILGNEDEAKDLVQDTFFSIWAKASDLEIKTNLNGYLFVAVRNRIFSLIRKKKANPDFVDILITELNQLDNATVEHIDERELIRLIDLEIEQLPKKMKEVFNLSRKEFLTNKEIAMKLNMSEEAVKKQIHRSIKVLKLKLGNYAGISMALISVIHHRI</sequence>
<dbReference type="SUPFAM" id="SSF88946">
    <property type="entry name" value="Sigma2 domain of RNA polymerase sigma factors"/>
    <property type="match status" value="1"/>
</dbReference>
<dbReference type="STRING" id="405671.SAMN05421827_10795"/>
<dbReference type="EMBL" id="FNCH01000007">
    <property type="protein sequence ID" value="SDG50308.1"/>
    <property type="molecule type" value="Genomic_DNA"/>
</dbReference>
<dbReference type="Pfam" id="PF04542">
    <property type="entry name" value="Sigma70_r2"/>
    <property type="match status" value="1"/>
</dbReference>
<dbReference type="SUPFAM" id="SSF88659">
    <property type="entry name" value="Sigma3 and sigma4 domains of RNA polymerase sigma factors"/>
    <property type="match status" value="1"/>
</dbReference>
<dbReference type="Gene3D" id="1.10.1740.10">
    <property type="match status" value="1"/>
</dbReference>
<dbReference type="AlphaFoldDB" id="A0A1G7USJ8"/>
<feature type="domain" description="RNA polymerase sigma-70 region 2" evidence="5">
    <location>
        <begin position="28"/>
        <end position="93"/>
    </location>
</feature>
<evidence type="ECO:0000259" key="6">
    <source>
        <dbReference type="Pfam" id="PF08281"/>
    </source>
</evidence>
<dbReference type="InterPro" id="IPR036388">
    <property type="entry name" value="WH-like_DNA-bd_sf"/>
</dbReference>
<dbReference type="PANTHER" id="PTHR43133">
    <property type="entry name" value="RNA POLYMERASE ECF-TYPE SIGMA FACTO"/>
    <property type="match status" value="1"/>
</dbReference>
<keyword evidence="4" id="KW-0804">Transcription</keyword>
<dbReference type="InterPro" id="IPR039425">
    <property type="entry name" value="RNA_pol_sigma-70-like"/>
</dbReference>
<dbReference type="PANTHER" id="PTHR43133:SF46">
    <property type="entry name" value="RNA POLYMERASE SIGMA-70 FACTOR ECF SUBFAMILY"/>
    <property type="match status" value="1"/>
</dbReference>
<dbReference type="GO" id="GO:0016987">
    <property type="term" value="F:sigma factor activity"/>
    <property type="evidence" value="ECO:0007669"/>
    <property type="project" value="UniProtKB-KW"/>
</dbReference>
<evidence type="ECO:0000256" key="3">
    <source>
        <dbReference type="ARBA" id="ARBA00023082"/>
    </source>
</evidence>
<dbReference type="Pfam" id="PF08281">
    <property type="entry name" value="Sigma70_r4_2"/>
    <property type="match status" value="1"/>
</dbReference>
<keyword evidence="2" id="KW-0805">Transcription regulation</keyword>
<dbReference type="InterPro" id="IPR013324">
    <property type="entry name" value="RNA_pol_sigma_r3/r4-like"/>
</dbReference>
<comment type="similarity">
    <text evidence="1">Belongs to the sigma-70 factor family. ECF subfamily.</text>
</comment>
<gene>
    <name evidence="7" type="ORF">SAMN05421827_10795</name>
</gene>
<name>A0A1G7USJ8_9SPHI</name>